<dbReference type="Gene3D" id="3.90.950.10">
    <property type="match status" value="1"/>
</dbReference>
<dbReference type="InterPro" id="IPR003697">
    <property type="entry name" value="Maf-like"/>
</dbReference>
<reference evidence="4 5" key="1">
    <citation type="submission" date="2024-06" db="EMBL/GenBank/DDBJ databases">
        <title>Genomic Encyclopedia of Type Strains, Phase IV (KMG-IV): sequencing the most valuable type-strain genomes for metagenomic binning, comparative biology and taxonomic classification.</title>
        <authorList>
            <person name="Goeker M."/>
        </authorList>
    </citation>
    <scope>NUCLEOTIDE SEQUENCE [LARGE SCALE GENOMIC DNA]</scope>
    <source>
        <strain evidence="4 5">DSM 23520</strain>
    </source>
</reference>
<dbReference type="Proteomes" id="UP001549167">
    <property type="component" value="Unassembled WGS sequence"/>
</dbReference>
<comment type="caution">
    <text evidence="4">The sequence shown here is derived from an EMBL/GenBank/DDBJ whole genome shotgun (WGS) entry which is preliminary data.</text>
</comment>
<comment type="catalytic activity">
    <reaction evidence="3">
        <text>UTP + H2O = UMP + diphosphate + H(+)</text>
        <dbReference type="Rhea" id="RHEA:29395"/>
        <dbReference type="ChEBI" id="CHEBI:15377"/>
        <dbReference type="ChEBI" id="CHEBI:15378"/>
        <dbReference type="ChEBI" id="CHEBI:33019"/>
        <dbReference type="ChEBI" id="CHEBI:46398"/>
        <dbReference type="ChEBI" id="CHEBI:57865"/>
        <dbReference type="EC" id="3.6.1.9"/>
    </reaction>
</comment>
<comment type="function">
    <text evidence="3">Nucleoside triphosphate pyrophosphatase that hydrolyzes dTTP and UTP. May have a dual role in cell division arrest and in preventing the incorporation of modified nucleotides into cellular nucleic acids.</text>
</comment>
<feature type="active site" description="Proton acceptor" evidence="3">
    <location>
        <position position="70"/>
    </location>
</feature>
<keyword evidence="3" id="KW-0963">Cytoplasm</keyword>
<dbReference type="EMBL" id="JBEPMX010000007">
    <property type="protein sequence ID" value="MET3683581.1"/>
    <property type="molecule type" value="Genomic_DNA"/>
</dbReference>
<evidence type="ECO:0000256" key="1">
    <source>
        <dbReference type="ARBA" id="ARBA00001968"/>
    </source>
</evidence>
<protein>
    <recommendedName>
        <fullName evidence="3">dTTP/UTP pyrophosphatase</fullName>
        <shortName evidence="3">dTTPase/UTPase</shortName>
        <ecNumber evidence="3">3.6.1.9</ecNumber>
    </recommendedName>
    <alternativeName>
        <fullName evidence="3">Nucleoside triphosphate pyrophosphatase</fullName>
    </alternativeName>
    <alternativeName>
        <fullName evidence="3">Nucleotide pyrophosphatase</fullName>
        <shortName evidence="3">Nucleotide PPase</shortName>
    </alternativeName>
</protein>
<comment type="similarity">
    <text evidence="3">Belongs to the Maf family. YhdE subfamily.</text>
</comment>
<dbReference type="NCBIfam" id="TIGR00172">
    <property type="entry name" value="maf"/>
    <property type="match status" value="1"/>
</dbReference>
<comment type="caution">
    <text evidence="3">Lacks conserved residue(s) required for the propagation of feature annotation.</text>
</comment>
<evidence type="ECO:0000256" key="3">
    <source>
        <dbReference type="HAMAP-Rule" id="MF_00528"/>
    </source>
</evidence>
<keyword evidence="2 3" id="KW-0378">Hydrolase</keyword>
<organism evidence="4 5">
    <name type="scientific">Alkalibacillus flavidus</name>
    <dbReference type="NCBI Taxonomy" id="546021"/>
    <lineage>
        <taxon>Bacteria</taxon>
        <taxon>Bacillati</taxon>
        <taxon>Bacillota</taxon>
        <taxon>Bacilli</taxon>
        <taxon>Bacillales</taxon>
        <taxon>Bacillaceae</taxon>
        <taxon>Alkalibacillus</taxon>
    </lineage>
</organism>
<dbReference type="SUPFAM" id="SSF52972">
    <property type="entry name" value="ITPase-like"/>
    <property type="match status" value="1"/>
</dbReference>
<sequence length="189" mass="21372">MTQSLVLGSSSPRRQAILQQVKQPFTIRKPDVDESIITTPNPTEKVTQLATLKGHHIPIHYDHEVILSADTVVAFGDHIFEKPKTKADAYHMMTQLSGETHSVYTGVMLRTASQEDVLVERTDVTFWPLNDDEIEWYIETDDPYDKAGAYGIQSIGARFVKEIHGDYYNVMGLPISRVIRQIQTLTSNN</sequence>
<dbReference type="RefSeq" id="WP_354220144.1">
    <property type="nucleotide sequence ID" value="NZ_JBEPMX010000007.1"/>
</dbReference>
<dbReference type="PANTHER" id="PTHR43213">
    <property type="entry name" value="BIFUNCTIONAL DTTP/UTP PYROPHOSPHATASE/METHYLTRANSFERASE PROTEIN-RELATED"/>
    <property type="match status" value="1"/>
</dbReference>
<feature type="site" description="Important for substrate specificity" evidence="3">
    <location>
        <position position="13"/>
    </location>
</feature>
<dbReference type="EC" id="3.6.1.9" evidence="3"/>
<feature type="site" description="Important for substrate specificity" evidence="3">
    <location>
        <position position="71"/>
    </location>
</feature>
<comment type="subcellular location">
    <subcellularLocation>
        <location evidence="3">Cytoplasm</location>
    </subcellularLocation>
</comment>
<dbReference type="Pfam" id="PF02545">
    <property type="entry name" value="Maf"/>
    <property type="match status" value="1"/>
</dbReference>
<evidence type="ECO:0000313" key="5">
    <source>
        <dbReference type="Proteomes" id="UP001549167"/>
    </source>
</evidence>
<keyword evidence="5" id="KW-1185">Reference proteome</keyword>
<proteinExistence type="inferred from homology"/>
<name>A0ABV2KVJ5_9BACI</name>
<accession>A0ABV2KVJ5</accession>
<comment type="catalytic activity">
    <reaction evidence="3">
        <text>dTTP + H2O = dTMP + diphosphate + H(+)</text>
        <dbReference type="Rhea" id="RHEA:28534"/>
        <dbReference type="ChEBI" id="CHEBI:15377"/>
        <dbReference type="ChEBI" id="CHEBI:15378"/>
        <dbReference type="ChEBI" id="CHEBI:33019"/>
        <dbReference type="ChEBI" id="CHEBI:37568"/>
        <dbReference type="ChEBI" id="CHEBI:63528"/>
        <dbReference type="EC" id="3.6.1.9"/>
    </reaction>
</comment>
<dbReference type="CDD" id="cd00555">
    <property type="entry name" value="Maf"/>
    <property type="match status" value="1"/>
</dbReference>
<gene>
    <name evidence="4" type="ORF">ABID56_001676</name>
</gene>
<comment type="cofactor">
    <cofactor evidence="1 3">
        <name>a divalent metal cation</name>
        <dbReference type="ChEBI" id="CHEBI:60240"/>
    </cofactor>
</comment>
<keyword evidence="3" id="KW-0546">Nucleotide metabolism</keyword>
<evidence type="ECO:0000313" key="4">
    <source>
        <dbReference type="EMBL" id="MET3683581.1"/>
    </source>
</evidence>
<evidence type="ECO:0000256" key="2">
    <source>
        <dbReference type="ARBA" id="ARBA00022801"/>
    </source>
</evidence>
<feature type="site" description="Important for substrate specificity" evidence="3">
    <location>
        <position position="153"/>
    </location>
</feature>
<dbReference type="PANTHER" id="PTHR43213:SF5">
    <property type="entry name" value="BIFUNCTIONAL DTTP_UTP PYROPHOSPHATASE_METHYLTRANSFERASE PROTEIN-RELATED"/>
    <property type="match status" value="1"/>
</dbReference>
<dbReference type="InterPro" id="IPR029001">
    <property type="entry name" value="ITPase-like_fam"/>
</dbReference>
<dbReference type="HAMAP" id="MF_00528">
    <property type="entry name" value="Maf"/>
    <property type="match status" value="1"/>
</dbReference>
<dbReference type="PIRSF" id="PIRSF006305">
    <property type="entry name" value="Maf"/>
    <property type="match status" value="1"/>
</dbReference>